<feature type="transmembrane region" description="Helical" evidence="2">
    <location>
        <begin position="902"/>
        <end position="921"/>
    </location>
</feature>
<dbReference type="Gene3D" id="3.30.60.30">
    <property type="match status" value="2"/>
</dbReference>
<dbReference type="Pfam" id="PF23332">
    <property type="entry name" value="CC4_RECK"/>
    <property type="match status" value="2"/>
</dbReference>
<dbReference type="PANTHER" id="PTHR13487:SF3">
    <property type="entry name" value="REVERSION-INDUCING CYSTEINE-RICH PROTEIN WITH KAZAL MOTIFS"/>
    <property type="match status" value="1"/>
</dbReference>
<feature type="compositionally biased region" description="Pro residues" evidence="1">
    <location>
        <begin position="41"/>
        <end position="54"/>
    </location>
</feature>
<dbReference type="Pfam" id="PF25027">
    <property type="entry name" value="EGF1_RECK"/>
    <property type="match status" value="1"/>
</dbReference>
<dbReference type="GO" id="GO:0005886">
    <property type="term" value="C:plasma membrane"/>
    <property type="evidence" value="ECO:0007669"/>
    <property type="project" value="TreeGrafter"/>
</dbReference>
<proteinExistence type="predicted"/>
<accession>A0A0L8GDH2</accession>
<dbReference type="GO" id="GO:0008191">
    <property type="term" value="F:metalloendopeptidase inhibitor activity"/>
    <property type="evidence" value="ECO:0007669"/>
    <property type="project" value="InterPro"/>
</dbReference>
<feature type="transmembrane region" description="Helical" evidence="2">
    <location>
        <begin position="87"/>
        <end position="113"/>
    </location>
</feature>
<keyword evidence="2" id="KW-1133">Transmembrane helix</keyword>
<dbReference type="InterPro" id="IPR039016">
    <property type="entry name" value="RECK"/>
</dbReference>
<dbReference type="PROSITE" id="PS00282">
    <property type="entry name" value="KAZAL_1"/>
    <property type="match status" value="1"/>
</dbReference>
<protein>
    <recommendedName>
        <fullName evidence="3">Kazal-like domain-containing protein</fullName>
    </recommendedName>
</protein>
<dbReference type="Pfam" id="PF07648">
    <property type="entry name" value="Kazal_2"/>
    <property type="match status" value="2"/>
</dbReference>
<dbReference type="STRING" id="37653.A0A0L8GDH2"/>
<dbReference type="InterPro" id="IPR056976">
    <property type="entry name" value="EGF1_RECK"/>
</dbReference>
<dbReference type="SUPFAM" id="SSF100895">
    <property type="entry name" value="Kazal-type serine protease inhibitors"/>
    <property type="match status" value="2"/>
</dbReference>
<dbReference type="CDD" id="cd00104">
    <property type="entry name" value="KAZAL_FS"/>
    <property type="match status" value="1"/>
</dbReference>
<organism evidence="4">
    <name type="scientific">Octopus bimaculoides</name>
    <name type="common">California two-spotted octopus</name>
    <dbReference type="NCBI Taxonomy" id="37653"/>
    <lineage>
        <taxon>Eukaryota</taxon>
        <taxon>Metazoa</taxon>
        <taxon>Spiralia</taxon>
        <taxon>Lophotrochozoa</taxon>
        <taxon>Mollusca</taxon>
        <taxon>Cephalopoda</taxon>
        <taxon>Coleoidea</taxon>
        <taxon>Octopodiformes</taxon>
        <taxon>Octopoda</taxon>
        <taxon>Incirrata</taxon>
        <taxon>Octopodidae</taxon>
        <taxon>Octopus</taxon>
    </lineage>
</organism>
<keyword evidence="2" id="KW-0472">Membrane</keyword>
<dbReference type="Pfam" id="PF23298">
    <property type="entry name" value="FZ_RECK"/>
    <property type="match status" value="1"/>
</dbReference>
<dbReference type="GO" id="GO:0030198">
    <property type="term" value="P:extracellular matrix organization"/>
    <property type="evidence" value="ECO:0007669"/>
    <property type="project" value="TreeGrafter"/>
</dbReference>
<dbReference type="InterPro" id="IPR056979">
    <property type="entry name" value="FZ_RECK"/>
</dbReference>
<feature type="region of interest" description="Disordered" evidence="1">
    <location>
        <begin position="36"/>
        <end position="57"/>
    </location>
</feature>
<name>A0A0L8GDH2_OCTBM</name>
<reference evidence="4" key="1">
    <citation type="submission" date="2015-07" db="EMBL/GenBank/DDBJ databases">
        <title>MeaNS - Measles Nucleotide Surveillance Program.</title>
        <authorList>
            <person name="Tran T."/>
            <person name="Druce J."/>
        </authorList>
    </citation>
    <scope>NUCLEOTIDE SEQUENCE</scope>
    <source>
        <strain evidence="4">UCB-OBI-ISO-001</strain>
        <tissue evidence="4">Gonad</tissue>
    </source>
</reference>
<keyword evidence="2" id="KW-0812">Transmembrane</keyword>
<evidence type="ECO:0000259" key="3">
    <source>
        <dbReference type="PROSITE" id="PS51465"/>
    </source>
</evidence>
<feature type="domain" description="Kazal-like" evidence="3">
    <location>
        <begin position="606"/>
        <end position="652"/>
    </location>
</feature>
<gene>
    <name evidence="4" type="ORF">OCBIM_22035514mg</name>
</gene>
<dbReference type="OrthoDB" id="5956770at2759"/>
<dbReference type="AlphaFoldDB" id="A0A0L8GDH2"/>
<evidence type="ECO:0000256" key="2">
    <source>
        <dbReference type="SAM" id="Phobius"/>
    </source>
</evidence>
<dbReference type="InterPro" id="IPR036058">
    <property type="entry name" value="Kazal_dom_sf"/>
</dbReference>
<dbReference type="EMBL" id="KQ422416">
    <property type="protein sequence ID" value="KOF74894.1"/>
    <property type="molecule type" value="Genomic_DNA"/>
</dbReference>
<evidence type="ECO:0000256" key="1">
    <source>
        <dbReference type="SAM" id="MobiDB-lite"/>
    </source>
</evidence>
<dbReference type="InterPro" id="IPR056978">
    <property type="entry name" value="CC4_RECK"/>
</dbReference>
<dbReference type="PROSITE" id="PS51465">
    <property type="entry name" value="KAZAL_2"/>
    <property type="match status" value="1"/>
</dbReference>
<sequence length="922" mass="101720">MGWTIWLKAGKPGGCTRLRSDLARFLQLDALPNTNISESIPPQPPPPPPQPPPLALHHHSQLCTTTTHTTTSSTITGKRSSPTRGTAVVLVVVMVVMVVAVIVMVVVVVVVVAHSKADLRPGCHPVKDVEVFDCVNRMTSSQQCCSADKAPTPSCQALCQNLYLTNTLKNHDQLQALVQHCSIKSQAMVLCVLAQAKPAHLRNINQLLGPTEAMTKTFGIMLCLRRKPIKPNKFTFTADTGVRQMSPVLVAHLPCCEKGESQECINTCLSAVMLLNTDDEKIDVVIKKCGEPSPMVPIWKCFLQLGLTKNKTSLSIIDGAKLQCCRKALSSKCRDLCKKTFSSLWGDSSKAFHANCLTPMQSLLDPMETPLQMCIKQVDEPCTLGCDGLNFCTNFNNRPVEMFRSCNSKADNAAKRELHHWQRGVINLPQMRIPVKDIKTCEYGMWKTIACALQVKPCHGQPTPLSICRPHRTTSQELTKPCYPNPCNKSDICLINRRKCKHPENCKPYICKPACSVGEVSLLKVPRGSYVRLPSKNMSCSKVCHCNHKNKIDHCQPLPCITNNNNNLKMQNIAYMSHCNFCTCYSSKTICTKRQCVKPKDKLHRTYTGLPCNCQSHYFPVCGINGRTYPNRCLALCAGLKEIQFRFGNCTAINPCKNANCVSKKPGCSHNHEHVCDTLDEEFSNICLLNGHNRSLAYWGHCQENCKNDGIVCGHNGETYTSDCEAFAHKTTVDYKGSCRNVGQLSLQDQQNSHCFQMTCPPIHPSSCKPITPPAGCCPICAAELRVLYSTSLADDAHKVADIRPISTLNIAEKLSDLMTVPQCDVFAYLSLEGDMVILIAPVTKHPTELQVAACNQEARRFHHLIETSSPTLMSHLTLMPLLNALLRTPVVMPVGAASSPFLPSLTIVCAVFAFMMTVGYS</sequence>
<dbReference type="InterPro" id="IPR002350">
    <property type="entry name" value="Kazal_dom"/>
</dbReference>
<dbReference type="PANTHER" id="PTHR13487">
    <property type="entry name" value="SERINE PROTEASE INHIBITOR"/>
    <property type="match status" value="1"/>
</dbReference>
<dbReference type="SMART" id="SM00280">
    <property type="entry name" value="KAZAL"/>
    <property type="match status" value="2"/>
</dbReference>
<evidence type="ECO:0000313" key="4">
    <source>
        <dbReference type="EMBL" id="KOF74894.1"/>
    </source>
</evidence>